<feature type="transmembrane region" description="Helical" evidence="1">
    <location>
        <begin position="135"/>
        <end position="152"/>
    </location>
</feature>
<proteinExistence type="predicted"/>
<feature type="transmembrane region" description="Helical" evidence="1">
    <location>
        <begin position="107"/>
        <end position="129"/>
    </location>
</feature>
<protein>
    <recommendedName>
        <fullName evidence="4">DUF202 domain-containing protein</fullName>
    </recommendedName>
</protein>
<feature type="transmembrane region" description="Helical" evidence="1">
    <location>
        <begin position="40"/>
        <end position="61"/>
    </location>
</feature>
<dbReference type="RefSeq" id="WP_277191255.1">
    <property type="nucleotide sequence ID" value="NZ_JAROAV010000012.1"/>
</dbReference>
<feature type="transmembrane region" description="Helical" evidence="1">
    <location>
        <begin position="173"/>
        <end position="192"/>
    </location>
</feature>
<reference evidence="2 3" key="1">
    <citation type="submission" date="2023-03" db="EMBL/GenBank/DDBJ databases">
        <title>YIM 133296 draft genome.</title>
        <authorList>
            <person name="Xiong L."/>
        </authorList>
    </citation>
    <scope>NUCLEOTIDE SEQUENCE [LARGE SCALE GENOMIC DNA]</scope>
    <source>
        <strain evidence="2 3">YIM 133296</strain>
    </source>
</reference>
<organism evidence="2 3">
    <name type="scientific">Luteipulveratus flavus</name>
    <dbReference type="NCBI Taxonomy" id="3031728"/>
    <lineage>
        <taxon>Bacteria</taxon>
        <taxon>Bacillati</taxon>
        <taxon>Actinomycetota</taxon>
        <taxon>Actinomycetes</taxon>
        <taxon>Micrococcales</taxon>
        <taxon>Dermacoccaceae</taxon>
        <taxon>Luteipulveratus</taxon>
    </lineage>
</organism>
<evidence type="ECO:0000256" key="1">
    <source>
        <dbReference type="SAM" id="Phobius"/>
    </source>
</evidence>
<keyword evidence="1" id="KW-0472">Membrane</keyword>
<name>A0ABT6C4S3_9MICO</name>
<comment type="caution">
    <text evidence="2">The sequence shown here is derived from an EMBL/GenBank/DDBJ whole genome shotgun (WGS) entry which is preliminary data.</text>
</comment>
<dbReference type="EMBL" id="JAROAV010000012">
    <property type="protein sequence ID" value="MDF8263548.1"/>
    <property type="molecule type" value="Genomic_DNA"/>
</dbReference>
<keyword evidence="1" id="KW-0812">Transmembrane</keyword>
<sequence length="194" mass="19908">METTPQSSPGPNDAVAQLEAADLARQRLAADLRLPSGLHAWLGAAVAVQVATAAFGIAAFNDDDRNAWELVLLAAGCAVFAVVALVQIARFRRLNRATVGGWVSQAVLGSSNLASVAYGGGLAATMWAAFSDHPVLAVAAALATGAAYAAAAHHWWRAYRSDPARHARGASRAFLAACVLAAVVGLVALLVASR</sequence>
<accession>A0ABT6C4S3</accession>
<gene>
    <name evidence="2" type="ORF">P4R38_04720</name>
</gene>
<keyword evidence="1" id="KW-1133">Transmembrane helix</keyword>
<evidence type="ECO:0000313" key="3">
    <source>
        <dbReference type="Proteomes" id="UP001528912"/>
    </source>
</evidence>
<keyword evidence="3" id="KW-1185">Reference proteome</keyword>
<dbReference type="Proteomes" id="UP001528912">
    <property type="component" value="Unassembled WGS sequence"/>
</dbReference>
<feature type="transmembrane region" description="Helical" evidence="1">
    <location>
        <begin position="67"/>
        <end position="86"/>
    </location>
</feature>
<evidence type="ECO:0000313" key="2">
    <source>
        <dbReference type="EMBL" id="MDF8263548.1"/>
    </source>
</evidence>
<evidence type="ECO:0008006" key="4">
    <source>
        <dbReference type="Google" id="ProtNLM"/>
    </source>
</evidence>